<sequence length="512" mass="51809">MQREADIAAALAGRAWDRPAAFTVELVAVDGRAVLRPPVDSAVAAATGAIDAAVAAACGLPRLDACSGPKPGARPPHPAQRAKYLNMNPNPKTTPPPPPAAAMAAGDPAIAVAKAAVAAAVAAGASVPAWIVAGYRAAASAIRERCPDEVRVGVFLVRAAPLKRALAAAAEAAAAALLNRLRAGARAEHDRICETFSAMAAQLTKAGRTAEELLAQRRLLGRAALEAEALHEDACAVRARLAVLGRLRGAVPADDADAAARAAEWPRRIAVIIRDATARADAARCEGRHELARRSELAATAAALVTRAAQAGAEGEDINVRARVASLAAALPLAAALTSPALRPRHRDALAAAAGTGLRADEPGATLRRLLEAGMLGRASAVAAVIAAAEREAALEATLTAAAAAWEGRCLAWAERGIEQAPLADPTELRTLQSLAAEAARCAAELVRSEEAAALGDAPVAWARRAAAASELLGEYAAGQGAALALEARAAALVASPGPGMRPAQIAAVQGP</sequence>
<dbReference type="GO" id="GO:0030286">
    <property type="term" value="C:dynein complex"/>
    <property type="evidence" value="ECO:0007669"/>
    <property type="project" value="InterPro"/>
</dbReference>
<dbReference type="InterPro" id="IPR013602">
    <property type="entry name" value="Dynein_heavy_linker"/>
</dbReference>
<dbReference type="GO" id="GO:0045505">
    <property type="term" value="F:dynein intermediate chain binding"/>
    <property type="evidence" value="ECO:0007669"/>
    <property type="project" value="InterPro"/>
</dbReference>
<gene>
    <name evidence="2" type="ORF">WJX81_002484</name>
</gene>
<dbReference type="Pfam" id="PF08393">
    <property type="entry name" value="DHC_N2"/>
    <property type="match status" value="1"/>
</dbReference>
<dbReference type="GO" id="GO:0007018">
    <property type="term" value="P:microtubule-based movement"/>
    <property type="evidence" value="ECO:0007669"/>
    <property type="project" value="InterPro"/>
</dbReference>
<proteinExistence type="predicted"/>
<dbReference type="Proteomes" id="UP001445335">
    <property type="component" value="Unassembled WGS sequence"/>
</dbReference>
<dbReference type="AlphaFoldDB" id="A0AAW1S8G1"/>
<reference evidence="2 3" key="1">
    <citation type="journal article" date="2024" name="Nat. Commun.">
        <title>Phylogenomics reveals the evolutionary origins of lichenization in chlorophyte algae.</title>
        <authorList>
            <person name="Puginier C."/>
            <person name="Libourel C."/>
            <person name="Otte J."/>
            <person name="Skaloud P."/>
            <person name="Haon M."/>
            <person name="Grisel S."/>
            <person name="Petersen M."/>
            <person name="Berrin J.G."/>
            <person name="Delaux P.M."/>
            <person name="Dal Grande F."/>
            <person name="Keller J."/>
        </authorList>
    </citation>
    <scope>NUCLEOTIDE SEQUENCE [LARGE SCALE GENOMIC DNA]</scope>
    <source>
        <strain evidence="2 3">SAG 245.80</strain>
    </source>
</reference>
<protein>
    <recommendedName>
        <fullName evidence="1">Dynein heavy chain linker domain-containing protein</fullName>
    </recommendedName>
</protein>
<feature type="domain" description="Dynein heavy chain linker" evidence="1">
    <location>
        <begin position="320"/>
        <end position="411"/>
    </location>
</feature>
<accession>A0AAW1S8G1</accession>
<dbReference type="GO" id="GO:0051959">
    <property type="term" value="F:dynein light intermediate chain binding"/>
    <property type="evidence" value="ECO:0007669"/>
    <property type="project" value="InterPro"/>
</dbReference>
<keyword evidence="3" id="KW-1185">Reference proteome</keyword>
<dbReference type="PANTHER" id="PTHR45703">
    <property type="entry name" value="DYNEIN HEAVY CHAIN"/>
    <property type="match status" value="1"/>
</dbReference>
<dbReference type="Gene3D" id="1.10.287.2620">
    <property type="match status" value="1"/>
</dbReference>
<dbReference type="InterPro" id="IPR026983">
    <property type="entry name" value="DHC"/>
</dbReference>
<dbReference type="EMBL" id="JALJOU010000009">
    <property type="protein sequence ID" value="KAK9841978.1"/>
    <property type="molecule type" value="Genomic_DNA"/>
</dbReference>
<evidence type="ECO:0000313" key="3">
    <source>
        <dbReference type="Proteomes" id="UP001445335"/>
    </source>
</evidence>
<dbReference type="PANTHER" id="PTHR45703:SF36">
    <property type="entry name" value="DYNEIN HEAVY CHAIN, CYTOPLASMIC"/>
    <property type="match status" value="1"/>
</dbReference>
<comment type="caution">
    <text evidence="2">The sequence shown here is derived from an EMBL/GenBank/DDBJ whole genome shotgun (WGS) entry which is preliminary data.</text>
</comment>
<name>A0AAW1S8G1_9CHLO</name>
<evidence type="ECO:0000259" key="1">
    <source>
        <dbReference type="Pfam" id="PF08393"/>
    </source>
</evidence>
<organism evidence="2 3">
    <name type="scientific">Elliptochloris bilobata</name>
    <dbReference type="NCBI Taxonomy" id="381761"/>
    <lineage>
        <taxon>Eukaryota</taxon>
        <taxon>Viridiplantae</taxon>
        <taxon>Chlorophyta</taxon>
        <taxon>core chlorophytes</taxon>
        <taxon>Trebouxiophyceae</taxon>
        <taxon>Trebouxiophyceae incertae sedis</taxon>
        <taxon>Elliptochloris clade</taxon>
        <taxon>Elliptochloris</taxon>
    </lineage>
</organism>
<evidence type="ECO:0000313" key="2">
    <source>
        <dbReference type="EMBL" id="KAK9841978.1"/>
    </source>
</evidence>